<evidence type="ECO:0000313" key="4">
    <source>
        <dbReference type="Proteomes" id="UP000464378"/>
    </source>
</evidence>
<dbReference type="InterPro" id="IPR018391">
    <property type="entry name" value="PQQ_b-propeller_rpt"/>
</dbReference>
<dbReference type="EMBL" id="LR586016">
    <property type="protein sequence ID" value="VIP04659.1"/>
    <property type="molecule type" value="Genomic_DNA"/>
</dbReference>
<keyword evidence="3" id="KW-0808">Transferase</keyword>
<dbReference type="InterPro" id="IPR011047">
    <property type="entry name" value="Quinoprotein_ADH-like_sf"/>
</dbReference>
<dbReference type="EMBL" id="LR593887">
    <property type="protein sequence ID" value="VTS06679.1"/>
    <property type="molecule type" value="Genomic_DNA"/>
</dbReference>
<gene>
    <name evidence="3" type="ORF">GMBLW1_45340</name>
</gene>
<keyword evidence="3" id="KW-0723">Serine/threonine-protein kinase</keyword>
<accession>A0A6C2YUE5</accession>
<sequence>MRRNVLACLVGLALFASPIYADNWTHWRGPLQTGWSPAKNLPDDWSPAKPGANNLIWKQPIGLRSTPIVLNGKVVIITSDGMGQNEGEKVVCLDEKTGKVEWQDQFNVFHTDIVSSRVGWTSPTAAPELGYVYAHGTQGLLTCYDLTGKIIWRRSLTEEYGRTSGYGGRIIGPVYDTGKVIVGMVNSSWGNHARGGCRFYAFDAKTGEVVWVSDPCGTINNTHNSTPVVATINGERLLIAGAADGTVVAVQVHTGKKVWAYPMTSGVVNGSPIVNGTMVYVGHGDENLVGGGGGAFICLDASKIENGKPKLVWEYKKNNTRFGLANPAYYDGRIYAPDDFGKLYCFDAKKGKLLWKYNYGRVARGSPLIADNKVYIFEVNSNLHILALNGDEEPEETSKVFFRDTTGLGFVETNCTPCAVNGRVIFGTRDELFSIGLAGEPQAEMVAPEKPTAPATGPVAQIIAVPGEVSIAPGSTLKVTLQGFTAKGEPVANANLGEVTWTLPEPPPPPMSMLKPPALKAKVTATGPTTADVVIDKMPPGQQGLVLAKSGNMTASVRVRVVPQLPYKVDFNAAPVGAPPGGWVNAAGKFVIAEVDGEKVLLKVNNNARVPIAKANGYITLPTASNYTIQCDLMAKEVREQLPDFGLVANRYTLLLDGKKDSPSSKRRISLTAWEAMPRLKQEVEFDWKPDVWYRAKLTVDTANGKTTIKGKIWPREDAEPTDWTISFVDPRPQLEGSAALFGSIKNVLEGKPGSPAYFDNLVITPNSK</sequence>
<dbReference type="InParanoid" id="A0A6C2YUE5"/>
<keyword evidence="3" id="KW-0418">Kinase</keyword>
<keyword evidence="1" id="KW-0732">Signal</keyword>
<reference evidence="3" key="1">
    <citation type="submission" date="2019-04" db="EMBL/GenBank/DDBJ databases">
        <authorList>
            <consortium name="Science for Life Laboratories"/>
        </authorList>
    </citation>
    <scope>NUCLEOTIDE SEQUENCE</scope>
    <source>
        <strain evidence="3">MBLW1</strain>
    </source>
</reference>
<evidence type="ECO:0000259" key="2">
    <source>
        <dbReference type="Pfam" id="PF13360"/>
    </source>
</evidence>
<feature type="signal peptide" evidence="1">
    <location>
        <begin position="1"/>
        <end position="21"/>
    </location>
</feature>
<protein>
    <recommendedName>
        <fullName evidence="2">Pyrrolo-quinoline quinone repeat domain-containing protein</fullName>
    </recommendedName>
</protein>
<name>A0A6C2YUE5_9BACT</name>
<organism evidence="3">
    <name type="scientific">Tuwongella immobilis</name>
    <dbReference type="NCBI Taxonomy" id="692036"/>
    <lineage>
        <taxon>Bacteria</taxon>
        <taxon>Pseudomonadati</taxon>
        <taxon>Planctomycetota</taxon>
        <taxon>Planctomycetia</taxon>
        <taxon>Gemmatales</taxon>
        <taxon>Gemmataceae</taxon>
        <taxon>Tuwongella</taxon>
    </lineage>
</organism>
<feature type="domain" description="Pyrrolo-quinoline quinone repeat" evidence="2">
    <location>
        <begin position="88"/>
        <end position="289"/>
    </location>
</feature>
<dbReference type="InterPro" id="IPR015943">
    <property type="entry name" value="WD40/YVTN_repeat-like_dom_sf"/>
</dbReference>
<dbReference type="InterPro" id="IPR002372">
    <property type="entry name" value="PQQ_rpt_dom"/>
</dbReference>
<evidence type="ECO:0000256" key="1">
    <source>
        <dbReference type="SAM" id="SignalP"/>
    </source>
</evidence>
<dbReference type="SMART" id="SM00564">
    <property type="entry name" value="PQQ"/>
    <property type="match status" value="6"/>
</dbReference>
<dbReference type="Pfam" id="PF13360">
    <property type="entry name" value="PQQ_2"/>
    <property type="match status" value="2"/>
</dbReference>
<keyword evidence="4" id="KW-1185">Reference proteome</keyword>
<proteinExistence type="predicted"/>
<feature type="domain" description="Pyrrolo-quinoline quinone repeat" evidence="2">
    <location>
        <begin position="311"/>
        <end position="390"/>
    </location>
</feature>
<dbReference type="SUPFAM" id="SSF50998">
    <property type="entry name" value="Quinoprotein alcohol dehydrogenase-like"/>
    <property type="match status" value="1"/>
</dbReference>
<dbReference type="RefSeq" id="WP_162659712.1">
    <property type="nucleotide sequence ID" value="NZ_LR593887.1"/>
</dbReference>
<feature type="chain" id="PRO_5036383947" description="Pyrrolo-quinoline quinone repeat domain-containing protein" evidence="1">
    <location>
        <begin position="22"/>
        <end position="769"/>
    </location>
</feature>
<dbReference type="AlphaFoldDB" id="A0A6C2YUE5"/>
<dbReference type="Gene3D" id="2.130.10.10">
    <property type="entry name" value="YVTN repeat-like/Quinoprotein amine dehydrogenase"/>
    <property type="match status" value="2"/>
</dbReference>
<dbReference type="PANTHER" id="PTHR34512">
    <property type="entry name" value="CELL SURFACE PROTEIN"/>
    <property type="match status" value="1"/>
</dbReference>
<dbReference type="GO" id="GO:0004674">
    <property type="term" value="F:protein serine/threonine kinase activity"/>
    <property type="evidence" value="ECO:0007669"/>
    <property type="project" value="UniProtKB-KW"/>
</dbReference>
<dbReference type="Proteomes" id="UP000464378">
    <property type="component" value="Chromosome"/>
</dbReference>
<evidence type="ECO:0000313" key="3">
    <source>
        <dbReference type="EMBL" id="VIP04659.1"/>
    </source>
</evidence>
<dbReference type="PANTHER" id="PTHR34512:SF30">
    <property type="entry name" value="OUTER MEMBRANE PROTEIN ASSEMBLY FACTOR BAMB"/>
    <property type="match status" value="1"/>
</dbReference>
<dbReference type="KEGG" id="tim:GMBLW1_45340"/>